<feature type="non-terminal residue" evidence="1">
    <location>
        <position position="1"/>
    </location>
</feature>
<protein>
    <submittedName>
        <fullName evidence="1">Uncharacterized protein</fullName>
    </submittedName>
</protein>
<dbReference type="EMBL" id="REGN01012267">
    <property type="protein sequence ID" value="RMZ96365.1"/>
    <property type="molecule type" value="Genomic_DNA"/>
</dbReference>
<reference evidence="1 2" key="1">
    <citation type="journal article" date="2018" name="Sci. Rep.">
        <title>Genomic signatures of local adaptation to the degree of environmental predictability in rotifers.</title>
        <authorList>
            <person name="Franch-Gras L."/>
            <person name="Hahn C."/>
            <person name="Garcia-Roger E.M."/>
            <person name="Carmona M.J."/>
            <person name="Serra M."/>
            <person name="Gomez A."/>
        </authorList>
    </citation>
    <scope>NUCLEOTIDE SEQUENCE [LARGE SCALE GENOMIC DNA]</scope>
    <source>
        <strain evidence="1">HYR1</strain>
    </source>
</reference>
<dbReference type="AlphaFoldDB" id="A0A3M7PB90"/>
<sequence>AIYHDEDTTIEQSSDEQKIGNHDQEIVYAQIVTIHDLPDLAIKSNECLGRTIKFRCHVKRKES</sequence>
<keyword evidence="2" id="KW-1185">Reference proteome</keyword>
<comment type="caution">
    <text evidence="1">The sequence shown here is derived from an EMBL/GenBank/DDBJ whole genome shotgun (WGS) entry which is preliminary data.</text>
</comment>
<organism evidence="1 2">
    <name type="scientific">Brachionus plicatilis</name>
    <name type="common">Marine rotifer</name>
    <name type="synonym">Brachionus muelleri</name>
    <dbReference type="NCBI Taxonomy" id="10195"/>
    <lineage>
        <taxon>Eukaryota</taxon>
        <taxon>Metazoa</taxon>
        <taxon>Spiralia</taxon>
        <taxon>Gnathifera</taxon>
        <taxon>Rotifera</taxon>
        <taxon>Eurotatoria</taxon>
        <taxon>Monogononta</taxon>
        <taxon>Pseudotrocha</taxon>
        <taxon>Ploima</taxon>
        <taxon>Brachionidae</taxon>
        <taxon>Brachionus</taxon>
    </lineage>
</organism>
<proteinExistence type="predicted"/>
<accession>A0A3M7PB90</accession>
<dbReference type="Proteomes" id="UP000276133">
    <property type="component" value="Unassembled WGS sequence"/>
</dbReference>
<evidence type="ECO:0000313" key="2">
    <source>
        <dbReference type="Proteomes" id="UP000276133"/>
    </source>
</evidence>
<gene>
    <name evidence="1" type="ORF">BpHYR1_015758</name>
</gene>
<evidence type="ECO:0000313" key="1">
    <source>
        <dbReference type="EMBL" id="RMZ96365.1"/>
    </source>
</evidence>
<name>A0A3M7PB90_BRAPC</name>